<organism evidence="2 3">
    <name type="scientific">Capillibacterium thermochitinicola</name>
    <dbReference type="NCBI Taxonomy" id="2699427"/>
    <lineage>
        <taxon>Bacteria</taxon>
        <taxon>Bacillati</taxon>
        <taxon>Bacillota</taxon>
        <taxon>Capillibacterium</taxon>
    </lineage>
</organism>
<dbReference type="Proteomes" id="UP000657177">
    <property type="component" value="Unassembled WGS sequence"/>
</dbReference>
<protein>
    <recommendedName>
        <fullName evidence="4">Outer membrane protein beta-barrel domain-containing protein</fullName>
    </recommendedName>
</protein>
<dbReference type="EMBL" id="JAAKDE010000010">
    <property type="protein sequence ID" value="MBA2133002.1"/>
    <property type="molecule type" value="Genomic_DNA"/>
</dbReference>
<evidence type="ECO:0000256" key="1">
    <source>
        <dbReference type="SAM" id="SignalP"/>
    </source>
</evidence>
<evidence type="ECO:0008006" key="4">
    <source>
        <dbReference type="Google" id="ProtNLM"/>
    </source>
</evidence>
<feature type="signal peptide" evidence="1">
    <location>
        <begin position="1"/>
        <end position="24"/>
    </location>
</feature>
<dbReference type="AlphaFoldDB" id="A0A8J6HX56"/>
<gene>
    <name evidence="2" type="ORF">G5B42_05525</name>
</gene>
<proteinExistence type="predicted"/>
<sequence length="140" mass="15070">MGKTLLVLTLSLLFLLLTVGGASAADFGLGIYDSHDLCFSGKFNLSPDLSVQGLLSGDSLGLRGVYKLAKDANYNFFGFGEFGFVDNEDVAVSAGVGIEFFVFKALKVKELSRLGFSLDFGMNILPDTGFDFGGGFHYYF</sequence>
<dbReference type="RefSeq" id="WP_181339449.1">
    <property type="nucleotide sequence ID" value="NZ_JAAKDE010000010.1"/>
</dbReference>
<reference evidence="2" key="1">
    <citation type="submission" date="2020-06" db="EMBL/GenBank/DDBJ databases">
        <title>Novel chitinolytic bacterium.</title>
        <authorList>
            <person name="Ungkulpasvich U."/>
            <person name="Kosugi A."/>
            <person name="Uke A."/>
        </authorList>
    </citation>
    <scope>NUCLEOTIDE SEQUENCE</scope>
    <source>
        <strain evidence="2">UUS1-1</strain>
    </source>
</reference>
<keyword evidence="3" id="KW-1185">Reference proteome</keyword>
<accession>A0A8J6HX56</accession>
<evidence type="ECO:0000313" key="3">
    <source>
        <dbReference type="Proteomes" id="UP000657177"/>
    </source>
</evidence>
<evidence type="ECO:0000313" key="2">
    <source>
        <dbReference type="EMBL" id="MBA2133002.1"/>
    </source>
</evidence>
<feature type="chain" id="PRO_5035226759" description="Outer membrane protein beta-barrel domain-containing protein" evidence="1">
    <location>
        <begin position="25"/>
        <end position="140"/>
    </location>
</feature>
<keyword evidence="1" id="KW-0732">Signal</keyword>
<name>A0A8J6HX56_9FIRM</name>
<comment type="caution">
    <text evidence="2">The sequence shown here is derived from an EMBL/GenBank/DDBJ whole genome shotgun (WGS) entry which is preliminary data.</text>
</comment>